<keyword evidence="4" id="KW-1185">Reference proteome</keyword>
<dbReference type="InterPro" id="IPR000210">
    <property type="entry name" value="BTB/POZ_dom"/>
</dbReference>
<evidence type="ECO:0000256" key="1">
    <source>
        <dbReference type="SAM" id="MobiDB-lite"/>
    </source>
</evidence>
<dbReference type="EnsemblMetazoa" id="CLYHEMT005137.1">
    <property type="protein sequence ID" value="CLYHEMP005137.1"/>
    <property type="gene ID" value="CLYHEMG005137"/>
</dbReference>
<dbReference type="RefSeq" id="XP_066934739.1">
    <property type="nucleotide sequence ID" value="XM_067078638.1"/>
</dbReference>
<feature type="compositionally biased region" description="Basic and acidic residues" evidence="1">
    <location>
        <begin position="1048"/>
        <end position="1060"/>
    </location>
</feature>
<feature type="compositionally biased region" description="Low complexity" evidence="1">
    <location>
        <begin position="764"/>
        <end position="781"/>
    </location>
</feature>
<reference evidence="3" key="1">
    <citation type="submission" date="2021-01" db="UniProtKB">
        <authorList>
            <consortium name="EnsemblMetazoa"/>
        </authorList>
    </citation>
    <scope>IDENTIFICATION</scope>
</reference>
<feature type="compositionally biased region" description="Low complexity" evidence="1">
    <location>
        <begin position="48"/>
        <end position="58"/>
    </location>
</feature>
<dbReference type="PROSITE" id="PS50097">
    <property type="entry name" value="BTB"/>
    <property type="match status" value="2"/>
</dbReference>
<dbReference type="OrthoDB" id="684045at2759"/>
<feature type="region of interest" description="Disordered" evidence="1">
    <location>
        <begin position="1015"/>
        <end position="1069"/>
    </location>
</feature>
<feature type="compositionally biased region" description="Acidic residues" evidence="1">
    <location>
        <begin position="1035"/>
        <end position="1047"/>
    </location>
</feature>
<dbReference type="PANTHER" id="PTHR24413">
    <property type="entry name" value="SPECKLE-TYPE POZ PROTEIN"/>
    <property type="match status" value="1"/>
</dbReference>
<dbReference type="Pfam" id="PF00651">
    <property type="entry name" value="BTB"/>
    <property type="match status" value="2"/>
</dbReference>
<feature type="compositionally biased region" description="Basic and acidic residues" evidence="1">
    <location>
        <begin position="747"/>
        <end position="763"/>
    </location>
</feature>
<dbReference type="CDD" id="cd14733">
    <property type="entry name" value="BACK"/>
    <property type="match status" value="1"/>
</dbReference>
<dbReference type="Gene3D" id="3.30.710.10">
    <property type="entry name" value="Potassium Channel Kv1.1, Chain A"/>
    <property type="match status" value="2"/>
</dbReference>
<dbReference type="AlphaFoldDB" id="A0A7M5WJN1"/>
<organism evidence="3 4">
    <name type="scientific">Clytia hemisphaerica</name>
    <dbReference type="NCBI Taxonomy" id="252671"/>
    <lineage>
        <taxon>Eukaryota</taxon>
        <taxon>Metazoa</taxon>
        <taxon>Cnidaria</taxon>
        <taxon>Hydrozoa</taxon>
        <taxon>Hydroidolina</taxon>
        <taxon>Leptothecata</taxon>
        <taxon>Obeliida</taxon>
        <taxon>Clytiidae</taxon>
        <taxon>Clytia</taxon>
    </lineage>
</organism>
<feature type="region of interest" description="Disordered" evidence="1">
    <location>
        <begin position="740"/>
        <end position="783"/>
    </location>
</feature>
<feature type="compositionally biased region" description="Polar residues" evidence="1">
    <location>
        <begin position="646"/>
        <end position="656"/>
    </location>
</feature>
<feature type="region of interest" description="Disordered" evidence="1">
    <location>
        <begin position="679"/>
        <end position="714"/>
    </location>
</feature>
<feature type="region of interest" description="Disordered" evidence="1">
    <location>
        <begin position="634"/>
        <end position="656"/>
    </location>
</feature>
<feature type="domain" description="BTB" evidence="2">
    <location>
        <begin position="177"/>
        <end position="236"/>
    </location>
</feature>
<dbReference type="Proteomes" id="UP000594262">
    <property type="component" value="Unplaced"/>
</dbReference>
<name>A0A7M5WJN1_9CNID</name>
<evidence type="ECO:0000313" key="3">
    <source>
        <dbReference type="EnsemblMetazoa" id="CLYHEMP005137.1"/>
    </source>
</evidence>
<accession>A0A7M5WJN1</accession>
<feature type="compositionally biased region" description="Polar residues" evidence="1">
    <location>
        <begin position="696"/>
        <end position="714"/>
    </location>
</feature>
<dbReference type="GeneID" id="136822388"/>
<feature type="region of interest" description="Disordered" evidence="1">
    <location>
        <begin position="34"/>
        <end position="67"/>
    </location>
</feature>
<dbReference type="SUPFAM" id="SSF54695">
    <property type="entry name" value="POZ domain"/>
    <property type="match status" value="2"/>
</dbReference>
<feature type="domain" description="BTB" evidence="2">
    <location>
        <begin position="836"/>
        <end position="892"/>
    </location>
</feature>
<evidence type="ECO:0000259" key="2">
    <source>
        <dbReference type="PROSITE" id="PS50097"/>
    </source>
</evidence>
<sequence>MPRWFRPRTHNGACVGTWKIWKEAVVDSGKSKSKFKISQHNQSKDETNSSTSSNATNNMNIDDEEESTQFPLEGTIFTLDENRDVTWRRLPELQEASENPLFEATAYSEHMRYKEIEFFLPFKESIKFELKMEDDKNMVLKYSKYHFHCKKIDNMDFSEEEQVKYSLYSFYKDALFCDYDVLSTDGKEFKFHRCILAAYFPTFNLEEQPSPLNTLSNNELEIFVHFIYNGRLPKHPDIESLVALKTFCTEQNGFQMLKDIVTSYLNATDKNRQVLHYFEECQACLTNIATLIHGNPDLDANSSESHLADPTNVLETMTEVLRELVLGFFRFIQAMYVFGNAKMSKSSRAQLLDQLQERLITSVNTMVTIIQLVSKHLDLIYVNQRTRVPQLAVICHECQPSILEFLKNLEKLSESLSPLLKKMVSGTNEKFQNEKLKKSKSKVTFILKSAYRMKEISQLKGLEDKFTDIFTHMSKKCQKSMLKKGDQEKAEIIVEFVEQNILKRIKELGKLNRNLKDPQRRKSKYKHEKNLMVLSSYYLKWFVDTLFEYEEEAEEFIQVVNSFVMKRQFNNGGTFKGVQELFDLVGDTKDRKCSNSTKEISSNNLYEKFLLPDILQTLYKDRTHADLEFHMFNPKDDVEDEDENGLSESSPRVKSDLSLASVTSHEMKNIKLIDTTDARTCNKSTPNKIPYPVEAESSSSGSLDNFSKESNNCVDSTKDSVIRSASANDDTELADHLQTIPTLLSENDSHEVDSEMAKNDISKNSDSSTNNNTNSMASGNTLNPGIESNKLFTSLLNNVSKPGDVLESFNVEYGDKSLHEVFQDERTFDPTKPVILKAHRIVVCSRCPWFLRALTSGMKEAIDRQIKVTDTPWHLFSVFIKYLYCGTFDFYSLKTDEIIDLATMSDLYEHEEFKKSCEDALIKPYHLNEENIVYMLAIADKINTPRLKTATLEYFGKHPECIASDDFDNLSKQLQHEVKQAIMMEKDRTKSDLHCRNSFSKSKFSWLPSADTKFHHSRPSLTSPESEHSSGNSDSETDSSDNDDDDYSSEREGTPRHPEEISSVTGSSNDLEECIETLRHIIVDVGDEDLMRLALMADGDSTRALNFHFGGQ</sequence>
<dbReference type="CDD" id="cd18186">
    <property type="entry name" value="BTB_POZ_ZBTB_KLHL-like"/>
    <property type="match status" value="1"/>
</dbReference>
<protein>
    <recommendedName>
        <fullName evidence="2">BTB domain-containing protein</fullName>
    </recommendedName>
</protein>
<evidence type="ECO:0000313" key="4">
    <source>
        <dbReference type="Proteomes" id="UP000594262"/>
    </source>
</evidence>
<proteinExistence type="predicted"/>
<dbReference type="InterPro" id="IPR011333">
    <property type="entry name" value="SKP1/BTB/POZ_sf"/>
</dbReference>